<dbReference type="AlphaFoldDB" id="A0A8K0KPV4"/>
<feature type="domain" description="DUF5641" evidence="1">
    <location>
        <begin position="2"/>
        <end position="46"/>
    </location>
</feature>
<name>A0A8K0KPV4_LADFU</name>
<evidence type="ECO:0000313" key="2">
    <source>
        <dbReference type="EMBL" id="KAG8239057.1"/>
    </source>
</evidence>
<dbReference type="InterPro" id="IPR040676">
    <property type="entry name" value="DUF5641"/>
</dbReference>
<accession>A0A8K0KPV4</accession>
<dbReference type="Pfam" id="PF18701">
    <property type="entry name" value="DUF5641"/>
    <property type="match status" value="1"/>
</dbReference>
<keyword evidence="3" id="KW-1185">Reference proteome</keyword>
<protein>
    <recommendedName>
        <fullName evidence="1">DUF5641 domain-containing protein</fullName>
    </recommendedName>
</protein>
<dbReference type="EMBL" id="KZ309501">
    <property type="protein sequence ID" value="KAG8239057.1"/>
    <property type="molecule type" value="Genomic_DNA"/>
</dbReference>
<gene>
    <name evidence="2" type="ORF">J437_LFUL018864</name>
</gene>
<evidence type="ECO:0000313" key="3">
    <source>
        <dbReference type="Proteomes" id="UP000792457"/>
    </source>
</evidence>
<comment type="caution">
    <text evidence="2">The sequence shown here is derived from an EMBL/GenBank/DDBJ whole genome shotgun (WGS) entry which is preliminary data.</text>
</comment>
<dbReference type="Proteomes" id="UP000792457">
    <property type="component" value="Unassembled WGS sequence"/>
</dbReference>
<reference evidence="2" key="2">
    <citation type="submission" date="2017-10" db="EMBL/GenBank/DDBJ databases">
        <title>Ladona fulva Genome sequencing and assembly.</title>
        <authorList>
            <person name="Murali S."/>
            <person name="Richards S."/>
            <person name="Bandaranaike D."/>
            <person name="Bellair M."/>
            <person name="Blankenburg K."/>
            <person name="Chao H."/>
            <person name="Dinh H."/>
            <person name="Doddapaneni H."/>
            <person name="Dugan-Rocha S."/>
            <person name="Elkadiri S."/>
            <person name="Gnanaolivu R."/>
            <person name="Hernandez B."/>
            <person name="Skinner E."/>
            <person name="Javaid M."/>
            <person name="Lee S."/>
            <person name="Li M."/>
            <person name="Ming W."/>
            <person name="Munidasa M."/>
            <person name="Muniz J."/>
            <person name="Nguyen L."/>
            <person name="Hughes D."/>
            <person name="Osuji N."/>
            <person name="Pu L.-L."/>
            <person name="Puazo M."/>
            <person name="Qu C."/>
            <person name="Quiroz J."/>
            <person name="Raj R."/>
            <person name="Weissenberger G."/>
            <person name="Xin Y."/>
            <person name="Zou X."/>
            <person name="Han Y."/>
            <person name="Worley K."/>
            <person name="Muzny D."/>
            <person name="Gibbs R."/>
        </authorList>
    </citation>
    <scope>NUCLEOTIDE SEQUENCE</scope>
    <source>
        <strain evidence="2">Sampled in the wild</strain>
    </source>
</reference>
<evidence type="ECO:0000259" key="1">
    <source>
        <dbReference type="Pfam" id="PF18701"/>
    </source>
</evidence>
<dbReference type="OrthoDB" id="8036689at2759"/>
<sequence length="163" mass="17856">MIQQRPKWTIAKDGLKEGNLALIQEPNAPPIVWPLGRVIAIFPGEDVQGGGMCSVNDRVVVWWLPSPSSLPLEGYFCPNEGLLAYPEDYLSSSEYSKNYTLPSTLTLIATPRAVRWSSARLSHRSSVIGCDYYTSGPKDLCSVNDRVVVALSSKPPPRGVLLP</sequence>
<proteinExistence type="predicted"/>
<organism evidence="2 3">
    <name type="scientific">Ladona fulva</name>
    <name type="common">Scarce chaser dragonfly</name>
    <name type="synonym">Libellula fulva</name>
    <dbReference type="NCBI Taxonomy" id="123851"/>
    <lineage>
        <taxon>Eukaryota</taxon>
        <taxon>Metazoa</taxon>
        <taxon>Ecdysozoa</taxon>
        <taxon>Arthropoda</taxon>
        <taxon>Hexapoda</taxon>
        <taxon>Insecta</taxon>
        <taxon>Pterygota</taxon>
        <taxon>Palaeoptera</taxon>
        <taxon>Odonata</taxon>
        <taxon>Epiprocta</taxon>
        <taxon>Anisoptera</taxon>
        <taxon>Libelluloidea</taxon>
        <taxon>Libellulidae</taxon>
        <taxon>Ladona</taxon>
    </lineage>
</organism>
<reference evidence="2" key="1">
    <citation type="submission" date="2013-04" db="EMBL/GenBank/DDBJ databases">
        <authorList>
            <person name="Qu J."/>
            <person name="Murali S.C."/>
            <person name="Bandaranaike D."/>
            <person name="Bellair M."/>
            <person name="Blankenburg K."/>
            <person name="Chao H."/>
            <person name="Dinh H."/>
            <person name="Doddapaneni H."/>
            <person name="Downs B."/>
            <person name="Dugan-Rocha S."/>
            <person name="Elkadiri S."/>
            <person name="Gnanaolivu R.D."/>
            <person name="Hernandez B."/>
            <person name="Javaid M."/>
            <person name="Jayaseelan J.C."/>
            <person name="Lee S."/>
            <person name="Li M."/>
            <person name="Ming W."/>
            <person name="Munidasa M."/>
            <person name="Muniz J."/>
            <person name="Nguyen L."/>
            <person name="Ongeri F."/>
            <person name="Osuji N."/>
            <person name="Pu L.-L."/>
            <person name="Puazo M."/>
            <person name="Qu C."/>
            <person name="Quiroz J."/>
            <person name="Raj R."/>
            <person name="Weissenberger G."/>
            <person name="Xin Y."/>
            <person name="Zou X."/>
            <person name="Han Y."/>
            <person name="Richards S."/>
            <person name="Worley K."/>
            <person name="Muzny D."/>
            <person name="Gibbs R."/>
        </authorList>
    </citation>
    <scope>NUCLEOTIDE SEQUENCE</scope>
    <source>
        <strain evidence="2">Sampled in the wild</strain>
    </source>
</reference>